<evidence type="ECO:0000313" key="3">
    <source>
        <dbReference type="EMBL" id="MBW0479407.1"/>
    </source>
</evidence>
<keyword evidence="4" id="KW-1185">Reference proteome</keyword>
<dbReference type="Pfam" id="PF09429">
    <property type="entry name" value="Wbp11"/>
    <property type="match status" value="1"/>
</dbReference>
<dbReference type="GO" id="GO:0006396">
    <property type="term" value="P:RNA processing"/>
    <property type="evidence" value="ECO:0007669"/>
    <property type="project" value="InterPro"/>
</dbReference>
<evidence type="ECO:0000256" key="1">
    <source>
        <dbReference type="SAM" id="MobiDB-lite"/>
    </source>
</evidence>
<feature type="domain" description="Wbp11/ELF5/Saf1 N-terminal" evidence="2">
    <location>
        <begin position="6"/>
        <end position="74"/>
    </location>
</feature>
<feature type="region of interest" description="Disordered" evidence="1">
    <location>
        <begin position="241"/>
        <end position="309"/>
    </location>
</feature>
<feature type="region of interest" description="Disordered" evidence="1">
    <location>
        <begin position="1"/>
        <end position="46"/>
    </location>
</feature>
<dbReference type="AlphaFoldDB" id="A0A9Q3C943"/>
<dbReference type="Proteomes" id="UP000765509">
    <property type="component" value="Unassembled WGS sequence"/>
</dbReference>
<proteinExistence type="predicted"/>
<sequence length="546" mass="59862">MAKKLKSLNPADAYRKAQRQKEIKRNKLDRKKARENAKTNKDSTAIQAEINQLERLSKPTLSEQNRLKDLKTQLISILEAKSQISLSSSSQSNQSTSQLIIIDPATGLPTNPSNQPNNNNNGNNPSNSISKPSNPTTVDWFGPDGKLLEPEKSLYYDPIFNPFGVPPPGMPMRLKVQENHMITSSTSQNHSLSIDQDLNHQNLNLTHHKDQTSNLLLDSNNITKLNVSHTNQNIDQHLQDNVNQDDHDDADNNNNNNNDSDDDDDDDDQDLIPLPDGSPPHRASSDEQSDDEISLPDGPPPPKPFVISPQHKFINRSPKLSNHIPNHLPHSYPHFIHPPSFVPPPITLVPGLPPPSIIAGLGHLPFPLGPNGLPLPPPPLNFQSLPIPPPLANLPLKPPTSISSFPSTPSVQAIKPSIQSAVTVKALPQLRDLKREATSFVPNAIRKKRKELDRRAGLAGLGSSNRIQAAPDAFNHGEIAHTLGSHDDRINSLDSTQPKPMPTSLLSALKRDGIVSATPAVKNTLSTVNNEKDDYEKFVESLGDVL</sequence>
<feature type="compositionally biased region" description="Basic and acidic residues" evidence="1">
    <location>
        <begin position="13"/>
        <end position="41"/>
    </location>
</feature>
<feature type="compositionally biased region" description="Low complexity" evidence="1">
    <location>
        <begin position="111"/>
        <end position="135"/>
    </location>
</feature>
<gene>
    <name evidence="3" type="ORF">O181_019122</name>
</gene>
<comment type="caution">
    <text evidence="3">The sequence shown here is derived from an EMBL/GenBank/DDBJ whole genome shotgun (WGS) entry which is preliminary data.</text>
</comment>
<evidence type="ECO:0000259" key="2">
    <source>
        <dbReference type="Pfam" id="PF09429"/>
    </source>
</evidence>
<name>A0A9Q3C943_9BASI</name>
<dbReference type="Pfam" id="PF12622">
    <property type="entry name" value="NpwBP"/>
    <property type="match status" value="1"/>
</dbReference>
<feature type="compositionally biased region" description="Acidic residues" evidence="1">
    <location>
        <begin position="259"/>
        <end position="270"/>
    </location>
</feature>
<dbReference type="InterPro" id="IPR019007">
    <property type="entry name" value="Wbp11/ELF5/Saf1_N"/>
</dbReference>
<feature type="region of interest" description="Disordered" evidence="1">
    <location>
        <begin position="104"/>
        <end position="144"/>
    </location>
</feature>
<protein>
    <recommendedName>
        <fullName evidence="2">Wbp11/ELF5/Saf1 N-terminal domain-containing protein</fullName>
    </recommendedName>
</protein>
<dbReference type="OrthoDB" id="205569at2759"/>
<reference evidence="3" key="1">
    <citation type="submission" date="2021-03" db="EMBL/GenBank/DDBJ databases">
        <title>Draft genome sequence of rust myrtle Austropuccinia psidii MF-1, a brazilian biotype.</title>
        <authorList>
            <person name="Quecine M.C."/>
            <person name="Pachon D.M.R."/>
            <person name="Bonatelli M.L."/>
            <person name="Correr F.H."/>
            <person name="Franceschini L.M."/>
            <person name="Leite T.F."/>
            <person name="Margarido G.R.A."/>
            <person name="Almeida C.A."/>
            <person name="Ferrarezi J.A."/>
            <person name="Labate C.A."/>
        </authorList>
    </citation>
    <scope>NUCLEOTIDE SEQUENCE</scope>
    <source>
        <strain evidence="3">MF-1</strain>
    </source>
</reference>
<evidence type="ECO:0000313" key="4">
    <source>
        <dbReference type="Proteomes" id="UP000765509"/>
    </source>
</evidence>
<accession>A0A9Q3C943</accession>
<organism evidence="3 4">
    <name type="scientific">Austropuccinia psidii MF-1</name>
    <dbReference type="NCBI Taxonomy" id="1389203"/>
    <lineage>
        <taxon>Eukaryota</taxon>
        <taxon>Fungi</taxon>
        <taxon>Dikarya</taxon>
        <taxon>Basidiomycota</taxon>
        <taxon>Pucciniomycotina</taxon>
        <taxon>Pucciniomycetes</taxon>
        <taxon>Pucciniales</taxon>
        <taxon>Sphaerophragmiaceae</taxon>
        <taxon>Austropuccinia</taxon>
    </lineage>
</organism>
<dbReference type="EMBL" id="AVOT02005569">
    <property type="protein sequence ID" value="MBW0479407.1"/>
    <property type="molecule type" value="Genomic_DNA"/>
</dbReference>